<dbReference type="InterPro" id="IPR019319">
    <property type="entry name" value="Plg-R(KT)"/>
</dbReference>
<dbReference type="Pfam" id="PF10166">
    <property type="entry name" value="DUF2368"/>
    <property type="match status" value="1"/>
</dbReference>
<keyword evidence="1" id="KW-0812">Transmembrane</keyword>
<keyword evidence="2" id="KW-0675">Receptor</keyword>
<evidence type="ECO:0000256" key="1">
    <source>
        <dbReference type="SAM" id="Phobius"/>
    </source>
</evidence>
<comment type="caution">
    <text evidence="2">The sequence shown here is derived from an EMBL/GenBank/DDBJ whole genome shotgun (WGS) entry which is preliminary data.</text>
</comment>
<dbReference type="PANTHER" id="PTHR13411">
    <property type="entry name" value="PLASMINOGEN RECEPTOR (KT)"/>
    <property type="match status" value="1"/>
</dbReference>
<feature type="transmembrane region" description="Helical" evidence="1">
    <location>
        <begin position="82"/>
        <end position="102"/>
    </location>
</feature>
<dbReference type="GO" id="GO:0005886">
    <property type="term" value="C:plasma membrane"/>
    <property type="evidence" value="ECO:0007669"/>
    <property type="project" value="InterPro"/>
</dbReference>
<dbReference type="AlphaFoldDB" id="A0AAV4VC90"/>
<proteinExistence type="predicted"/>
<evidence type="ECO:0000313" key="3">
    <source>
        <dbReference type="Proteomes" id="UP001054837"/>
    </source>
</evidence>
<dbReference type="EMBL" id="BPLQ01012749">
    <property type="protein sequence ID" value="GIY67484.1"/>
    <property type="molecule type" value="Genomic_DNA"/>
</dbReference>
<dbReference type="Proteomes" id="UP001054837">
    <property type="component" value="Unassembled WGS sequence"/>
</dbReference>
<gene>
    <name evidence="2" type="primary">Plgrkt</name>
    <name evidence="2" type="ORF">CDAR_421771</name>
</gene>
<evidence type="ECO:0000313" key="2">
    <source>
        <dbReference type="EMBL" id="GIY67484.1"/>
    </source>
</evidence>
<dbReference type="PANTHER" id="PTHR13411:SF6">
    <property type="entry name" value="PLASMINOGEN RECEPTOR (KT)"/>
    <property type="match status" value="1"/>
</dbReference>
<accession>A0AAV4VC90</accession>
<organism evidence="2 3">
    <name type="scientific">Caerostris darwini</name>
    <dbReference type="NCBI Taxonomy" id="1538125"/>
    <lineage>
        <taxon>Eukaryota</taxon>
        <taxon>Metazoa</taxon>
        <taxon>Ecdysozoa</taxon>
        <taxon>Arthropoda</taxon>
        <taxon>Chelicerata</taxon>
        <taxon>Arachnida</taxon>
        <taxon>Araneae</taxon>
        <taxon>Araneomorphae</taxon>
        <taxon>Entelegynae</taxon>
        <taxon>Araneoidea</taxon>
        <taxon>Araneidae</taxon>
        <taxon>Caerostris</taxon>
    </lineage>
</organism>
<reference evidence="2 3" key="1">
    <citation type="submission" date="2021-06" db="EMBL/GenBank/DDBJ databases">
        <title>Caerostris darwini draft genome.</title>
        <authorList>
            <person name="Kono N."/>
            <person name="Arakawa K."/>
        </authorList>
    </citation>
    <scope>NUCLEOTIDE SEQUENCE [LARGE SCALE GENOMIC DNA]</scope>
</reference>
<sequence>MIKKPHLFKLFSYIVLQQNVKIFSHTIYNMGSYFGKSVEENFKRNQEFMMQLQRLQLERQIHMRNQIRERKLALKIAKYREFFYWIGTFYVLAAGSTIFAFQRTKKPAVLSALLPLTFVFLYQGDLAYGNKLQRINSEAENILQFEEHLLHLPLGLPNFDSIEEGRQEQQDEESLTKAHDIFL</sequence>
<feature type="transmembrane region" description="Helical" evidence="1">
    <location>
        <begin position="108"/>
        <end position="128"/>
    </location>
</feature>
<keyword evidence="1" id="KW-1133">Transmembrane helix</keyword>
<protein>
    <submittedName>
        <fullName evidence="2">Plasminogen receptor</fullName>
    </submittedName>
</protein>
<name>A0AAV4VC90_9ARAC</name>
<keyword evidence="1" id="KW-0472">Membrane</keyword>
<keyword evidence="3" id="KW-1185">Reference proteome</keyword>